<accession>A0A433H8U9</accession>
<comment type="function">
    <text evidence="1 9">May be involved in recombinational repair of damaged DNA.</text>
</comment>
<evidence type="ECO:0000256" key="1">
    <source>
        <dbReference type="ARBA" id="ARBA00003618"/>
    </source>
</evidence>
<dbReference type="GO" id="GO:0043590">
    <property type="term" value="C:bacterial nucleoid"/>
    <property type="evidence" value="ECO:0007669"/>
    <property type="project" value="TreeGrafter"/>
</dbReference>
<evidence type="ECO:0000313" key="13">
    <source>
        <dbReference type="Proteomes" id="UP000267430"/>
    </source>
</evidence>
<evidence type="ECO:0000256" key="8">
    <source>
        <dbReference type="ARBA" id="ARBA00033408"/>
    </source>
</evidence>
<keyword evidence="10" id="KW-0175">Coiled coil</keyword>
<keyword evidence="6" id="KW-0067">ATP-binding</keyword>
<dbReference type="CDD" id="cd03241">
    <property type="entry name" value="ABC_RecN"/>
    <property type="match status" value="2"/>
</dbReference>
<proteinExistence type="inferred from homology"/>
<dbReference type="GO" id="GO:0009432">
    <property type="term" value="P:SOS response"/>
    <property type="evidence" value="ECO:0007669"/>
    <property type="project" value="TreeGrafter"/>
</dbReference>
<gene>
    <name evidence="12" type="primary">recN</name>
    <name evidence="12" type="ORF">ELQ35_21295</name>
</gene>
<dbReference type="RefSeq" id="WP_126867190.1">
    <property type="nucleotide sequence ID" value="NZ_JAUSTX010000022.1"/>
</dbReference>
<dbReference type="GO" id="GO:0005524">
    <property type="term" value="F:ATP binding"/>
    <property type="evidence" value="ECO:0007669"/>
    <property type="project" value="UniProtKB-KW"/>
</dbReference>
<dbReference type="Pfam" id="PF02463">
    <property type="entry name" value="SMC_N"/>
    <property type="match status" value="1"/>
</dbReference>
<dbReference type="EMBL" id="RYZZ01000046">
    <property type="protein sequence ID" value="RUQ24781.1"/>
    <property type="molecule type" value="Genomic_DNA"/>
</dbReference>
<feature type="coiled-coil region" evidence="10">
    <location>
        <begin position="163"/>
        <end position="241"/>
    </location>
</feature>
<keyword evidence="7 9" id="KW-0234">DNA repair</keyword>
<dbReference type="SUPFAM" id="SSF52540">
    <property type="entry name" value="P-loop containing nucleoside triphosphate hydrolases"/>
    <property type="match status" value="2"/>
</dbReference>
<organism evidence="12 13">
    <name type="scientific">Peribacillus cavernae</name>
    <dbReference type="NCBI Taxonomy" id="1674310"/>
    <lineage>
        <taxon>Bacteria</taxon>
        <taxon>Bacillati</taxon>
        <taxon>Bacillota</taxon>
        <taxon>Bacilli</taxon>
        <taxon>Bacillales</taxon>
        <taxon>Bacillaceae</taxon>
        <taxon>Peribacillus</taxon>
    </lineage>
</organism>
<name>A0A433H8U9_9BACI</name>
<dbReference type="PIRSF" id="PIRSF003128">
    <property type="entry name" value="RecN"/>
    <property type="match status" value="1"/>
</dbReference>
<dbReference type="PANTHER" id="PTHR11059:SF0">
    <property type="entry name" value="DNA REPAIR PROTEIN RECN"/>
    <property type="match status" value="1"/>
</dbReference>
<dbReference type="InterPro" id="IPR003395">
    <property type="entry name" value="RecF/RecN/SMC_N"/>
</dbReference>
<dbReference type="OrthoDB" id="9806954at2"/>
<dbReference type="FunFam" id="3.40.50.300:FF:000319">
    <property type="entry name" value="DNA repair protein RecN"/>
    <property type="match status" value="1"/>
</dbReference>
<dbReference type="GO" id="GO:0006281">
    <property type="term" value="P:DNA repair"/>
    <property type="evidence" value="ECO:0007669"/>
    <property type="project" value="UniProtKB-KW"/>
</dbReference>
<dbReference type="InterPro" id="IPR004604">
    <property type="entry name" value="DNA_recomb/repair_RecN"/>
</dbReference>
<evidence type="ECO:0000256" key="3">
    <source>
        <dbReference type="ARBA" id="ARBA00021315"/>
    </source>
</evidence>
<evidence type="ECO:0000256" key="5">
    <source>
        <dbReference type="ARBA" id="ARBA00022763"/>
    </source>
</evidence>
<evidence type="ECO:0000259" key="11">
    <source>
        <dbReference type="Pfam" id="PF02463"/>
    </source>
</evidence>
<evidence type="ECO:0000256" key="4">
    <source>
        <dbReference type="ARBA" id="ARBA00022741"/>
    </source>
</evidence>
<dbReference type="AlphaFoldDB" id="A0A433H8U9"/>
<evidence type="ECO:0000256" key="9">
    <source>
        <dbReference type="PIRNR" id="PIRNR003128"/>
    </source>
</evidence>
<dbReference type="GO" id="GO:0006310">
    <property type="term" value="P:DNA recombination"/>
    <property type="evidence" value="ECO:0007669"/>
    <property type="project" value="InterPro"/>
</dbReference>
<keyword evidence="5 9" id="KW-0227">DNA damage</keyword>
<feature type="domain" description="RecF/RecN/SMC N-terminal" evidence="11">
    <location>
        <begin position="2"/>
        <end position="515"/>
    </location>
</feature>
<comment type="caution">
    <text evidence="12">The sequence shown here is derived from an EMBL/GenBank/DDBJ whole genome shotgun (WGS) entry which is preliminary data.</text>
</comment>
<dbReference type="PANTHER" id="PTHR11059">
    <property type="entry name" value="DNA REPAIR PROTEIN RECN"/>
    <property type="match status" value="1"/>
</dbReference>
<comment type="similarity">
    <text evidence="2 9">Belongs to the RecN family.</text>
</comment>
<keyword evidence="13" id="KW-1185">Reference proteome</keyword>
<evidence type="ECO:0000256" key="6">
    <source>
        <dbReference type="ARBA" id="ARBA00022840"/>
    </source>
</evidence>
<keyword evidence="4" id="KW-0547">Nucleotide-binding</keyword>
<evidence type="ECO:0000313" key="12">
    <source>
        <dbReference type="EMBL" id="RUQ24781.1"/>
    </source>
</evidence>
<evidence type="ECO:0000256" key="7">
    <source>
        <dbReference type="ARBA" id="ARBA00023204"/>
    </source>
</evidence>
<sequence>MLMELSIRNFAIIEALSLSFEKGLTVLTGETGAGKSIIIDAIHLLVGGRGSAEFVRHGETKAEIEGLFQLEDETHPLFIKAAEFGIDASDGMVVLRREMSSSGKSVCRINGKLVTIAVLREIGRTLIDIHGQHEHQELMDERVHLLLLDQFGGEKITVALTEYGKLFKQYDSAMKQLKNLSQNEQQTVHRLDLIQFQHEEIQIAELELDEDEKLSEERKKINNFERIHEAFQTSYQALREEQRGLEWISVAMNNLEDAASIDDSVQHLSESVSNSYYVLEDAASSIRDQLDALEYDPERFDFIENRLNEINQLKRKYGKTIEEVVEYGAAIEEEIETLLNRETHIAKLESKIKSIKQDLIIEAKNVSELRQKFAKQLTKQIHQELKELYMEKTVFDVHFHQSAFTFDTFAGEGIHAGGLDELEFYISTNPGEPLKPLSKVASGGELSRIMLALKSIFSKHQGITSIIFDEVDTGVSGRVAQAIAERIYKVAVDSQVLCISHLPQVAAMADTHLFIAKSIRSGRTKTTVKPLGQGDKIKEIGRMISGVEITDLTKQHAKELLEQASQLKRGNKAGKRGIQQNS</sequence>
<dbReference type="NCBIfam" id="NF008121">
    <property type="entry name" value="PRK10869.1"/>
    <property type="match status" value="1"/>
</dbReference>
<evidence type="ECO:0000256" key="2">
    <source>
        <dbReference type="ARBA" id="ARBA00009441"/>
    </source>
</evidence>
<dbReference type="InterPro" id="IPR027417">
    <property type="entry name" value="P-loop_NTPase"/>
</dbReference>
<evidence type="ECO:0000256" key="10">
    <source>
        <dbReference type="SAM" id="Coils"/>
    </source>
</evidence>
<protein>
    <recommendedName>
        <fullName evidence="3 9">DNA repair protein RecN</fullName>
    </recommendedName>
    <alternativeName>
        <fullName evidence="8 9">Recombination protein N</fullName>
    </alternativeName>
</protein>
<dbReference type="Gene3D" id="3.40.50.300">
    <property type="entry name" value="P-loop containing nucleotide triphosphate hydrolases"/>
    <property type="match status" value="2"/>
</dbReference>
<dbReference type="FunFam" id="3.40.50.300:FF:000356">
    <property type="entry name" value="DNA repair protein RecN"/>
    <property type="match status" value="1"/>
</dbReference>
<reference evidence="12 13" key="1">
    <citation type="submission" date="2018-12" db="EMBL/GenBank/DDBJ databases">
        <title>Bacillus chawlae sp. nov., Bacillus glennii sp. nov., and Bacillus saganii sp. nov. Isolated from the Vehicle Assembly Building at Kennedy Space Center where the Viking Spacecraft were Assembled.</title>
        <authorList>
            <person name="Seuylemezian A."/>
            <person name="Vaishampayan P."/>
        </authorList>
    </citation>
    <scope>NUCLEOTIDE SEQUENCE [LARGE SCALE GENOMIC DNA]</scope>
    <source>
        <strain evidence="12 13">L5</strain>
    </source>
</reference>
<dbReference type="NCBIfam" id="TIGR00634">
    <property type="entry name" value="recN"/>
    <property type="match status" value="1"/>
</dbReference>
<dbReference type="Proteomes" id="UP000267430">
    <property type="component" value="Unassembled WGS sequence"/>
</dbReference>